<evidence type="ECO:0000256" key="5">
    <source>
        <dbReference type="ARBA" id="ARBA00022989"/>
    </source>
</evidence>
<dbReference type="PANTHER" id="PTHR28202:SF1">
    <property type="entry name" value="ASSEMBLY FACTOR CBP4"/>
    <property type="match status" value="1"/>
</dbReference>
<protein>
    <recommendedName>
        <fullName evidence="10 11">Cytochrome b mRNA-processing protein 4</fullName>
    </recommendedName>
</protein>
<evidence type="ECO:0000256" key="9">
    <source>
        <dbReference type="ARBA" id="ARBA00025413"/>
    </source>
</evidence>
<keyword evidence="7" id="KW-0472">Membrane</keyword>
<dbReference type="PANTHER" id="PTHR28202">
    <property type="entry name" value="ASSEMBLY FACTOR CBP4"/>
    <property type="match status" value="1"/>
</dbReference>
<dbReference type="Pfam" id="PF07960">
    <property type="entry name" value="CBP4"/>
    <property type="match status" value="1"/>
</dbReference>
<keyword evidence="13" id="KW-1185">Reference proteome</keyword>
<keyword evidence="5" id="KW-1133">Transmembrane helix</keyword>
<feature type="non-terminal residue" evidence="12">
    <location>
        <position position="1"/>
    </location>
</feature>
<dbReference type="OrthoDB" id="5576752at2759"/>
<feature type="non-terminal residue" evidence="12">
    <location>
        <position position="136"/>
    </location>
</feature>
<evidence type="ECO:0000256" key="11">
    <source>
        <dbReference type="RuleBase" id="RU368005"/>
    </source>
</evidence>
<name>A0A3E2HGW1_SCYLI</name>
<dbReference type="GO" id="GO:0005743">
    <property type="term" value="C:mitochondrial inner membrane"/>
    <property type="evidence" value="ECO:0007669"/>
    <property type="project" value="UniProtKB-SubCell"/>
</dbReference>
<evidence type="ECO:0000256" key="6">
    <source>
        <dbReference type="ARBA" id="ARBA00023128"/>
    </source>
</evidence>
<evidence type="ECO:0000256" key="4">
    <source>
        <dbReference type="ARBA" id="ARBA00022792"/>
    </source>
</evidence>
<keyword evidence="3" id="KW-0812">Transmembrane</keyword>
<dbReference type="OMA" id="DKPIWVV"/>
<comment type="similarity">
    <text evidence="2 11">Belongs to the CBP4 family.</text>
</comment>
<keyword evidence="4 11" id="KW-0999">Mitochondrion inner membrane</keyword>
<dbReference type="AlphaFoldDB" id="A0A3E2HGW1"/>
<sequence length="136" mass="15779">MARRPSNWRMYGKMLAVGIVVCVGGPAFTYWVTPTEEELFLKYNPDLQKRSLANRQGTQQDFDDFVNRLKEYSKSDKPSEFFYGVPWMVLLSPNDSPVWEAAADAEKKRREEQIAEQGKIMEEVNARKEAIKKQLN</sequence>
<evidence type="ECO:0000313" key="13">
    <source>
        <dbReference type="Proteomes" id="UP000258309"/>
    </source>
</evidence>
<evidence type="ECO:0000256" key="1">
    <source>
        <dbReference type="ARBA" id="ARBA00004434"/>
    </source>
</evidence>
<comment type="subcellular location">
    <subcellularLocation>
        <location evidence="1 11">Mitochondrion inner membrane</location>
        <topology evidence="1 11">Single-pass membrane protein</topology>
    </subcellularLocation>
</comment>
<dbReference type="GO" id="GO:0034551">
    <property type="term" value="P:mitochondrial respiratory chain complex III assembly"/>
    <property type="evidence" value="ECO:0007669"/>
    <property type="project" value="TreeGrafter"/>
</dbReference>
<keyword evidence="8 11" id="KW-0143">Chaperone</keyword>
<proteinExistence type="inferred from homology"/>
<gene>
    <name evidence="12" type="ORF">B7463_g3713</name>
</gene>
<evidence type="ECO:0000256" key="10">
    <source>
        <dbReference type="ARBA" id="ARBA00031521"/>
    </source>
</evidence>
<evidence type="ECO:0000256" key="3">
    <source>
        <dbReference type="ARBA" id="ARBA00022692"/>
    </source>
</evidence>
<comment type="function">
    <text evidence="9 11">Essential for the assembly of ubiquinol-cytochrome c reductase. It has a direct effect on the correct occurrence of the Rieske protein, core 4, core 5 and apocytochrome b.</text>
</comment>
<evidence type="ECO:0000256" key="2">
    <source>
        <dbReference type="ARBA" id="ARBA00006780"/>
    </source>
</evidence>
<evidence type="ECO:0000256" key="7">
    <source>
        <dbReference type="ARBA" id="ARBA00023136"/>
    </source>
</evidence>
<evidence type="ECO:0000313" key="12">
    <source>
        <dbReference type="EMBL" id="RFU32607.1"/>
    </source>
</evidence>
<dbReference type="EMBL" id="NCSJ02000051">
    <property type="protein sequence ID" value="RFU32607.1"/>
    <property type="molecule type" value="Genomic_DNA"/>
</dbReference>
<organism evidence="12 13">
    <name type="scientific">Scytalidium lignicola</name>
    <name type="common">Hyphomycete</name>
    <dbReference type="NCBI Taxonomy" id="5539"/>
    <lineage>
        <taxon>Eukaryota</taxon>
        <taxon>Fungi</taxon>
        <taxon>Dikarya</taxon>
        <taxon>Ascomycota</taxon>
        <taxon>Pezizomycotina</taxon>
        <taxon>Leotiomycetes</taxon>
        <taxon>Leotiomycetes incertae sedis</taxon>
        <taxon>Scytalidium</taxon>
    </lineage>
</organism>
<dbReference type="Proteomes" id="UP000258309">
    <property type="component" value="Unassembled WGS sequence"/>
</dbReference>
<comment type="caution">
    <text evidence="12">The sequence shown here is derived from an EMBL/GenBank/DDBJ whole genome shotgun (WGS) entry which is preliminary data.</text>
</comment>
<keyword evidence="6 11" id="KW-0496">Mitochondrion</keyword>
<evidence type="ECO:0000256" key="8">
    <source>
        <dbReference type="ARBA" id="ARBA00023186"/>
    </source>
</evidence>
<accession>A0A3E2HGW1</accession>
<dbReference type="InterPro" id="IPR012420">
    <property type="entry name" value="Cbp4"/>
</dbReference>
<reference evidence="12 13" key="1">
    <citation type="submission" date="2018-05" db="EMBL/GenBank/DDBJ databases">
        <title>Draft genome sequence of Scytalidium lignicola DSM 105466, a ubiquitous saprotrophic fungus.</title>
        <authorList>
            <person name="Buettner E."/>
            <person name="Gebauer A.M."/>
            <person name="Hofrichter M."/>
            <person name="Liers C."/>
            <person name="Kellner H."/>
        </authorList>
    </citation>
    <scope>NUCLEOTIDE SEQUENCE [LARGE SCALE GENOMIC DNA]</scope>
    <source>
        <strain evidence="12 13">DSM 105466</strain>
    </source>
</reference>